<dbReference type="AlphaFoldDB" id="A0A1V0UQA8"/>
<accession>A0A1V0UQA8</accession>
<protein>
    <recommendedName>
        <fullName evidence="1">HTH cro/C1-type domain-containing protein</fullName>
    </recommendedName>
</protein>
<proteinExistence type="predicted"/>
<organism evidence="2 3">
    <name type="scientific">Paenibacillus larvae subsp. pulvifaciens</name>
    <dbReference type="NCBI Taxonomy" id="1477"/>
    <lineage>
        <taxon>Bacteria</taxon>
        <taxon>Bacillati</taxon>
        <taxon>Bacillota</taxon>
        <taxon>Bacilli</taxon>
        <taxon>Bacillales</taxon>
        <taxon>Paenibacillaceae</taxon>
        <taxon>Paenibacillus</taxon>
    </lineage>
</organism>
<dbReference type="InterPro" id="IPR001387">
    <property type="entry name" value="Cro/C1-type_HTH"/>
</dbReference>
<evidence type="ECO:0000313" key="2">
    <source>
        <dbReference type="EMBL" id="ARF67459.1"/>
    </source>
</evidence>
<dbReference type="Pfam" id="PF13443">
    <property type="entry name" value="HTH_26"/>
    <property type="match status" value="1"/>
</dbReference>
<reference evidence="2 3" key="1">
    <citation type="submission" date="2017-03" db="EMBL/GenBank/DDBJ databases">
        <title>Paenibacillus larvae genome sequencing.</title>
        <authorList>
            <person name="Dingman D.W."/>
        </authorList>
    </citation>
    <scope>NUCLEOTIDE SEQUENCE [LARGE SCALE GENOMIC DNA]</scope>
    <source>
        <strain evidence="2 3">SAG 10367</strain>
    </source>
</reference>
<gene>
    <name evidence="2" type="ORF">B7C51_05955</name>
</gene>
<name>A0A1V0UQA8_9BACL</name>
<evidence type="ECO:0000313" key="3">
    <source>
        <dbReference type="Proteomes" id="UP000192727"/>
    </source>
</evidence>
<evidence type="ECO:0000259" key="1">
    <source>
        <dbReference type="PROSITE" id="PS50943"/>
    </source>
</evidence>
<dbReference type="PROSITE" id="PS50943">
    <property type="entry name" value="HTH_CROC1"/>
    <property type="match status" value="1"/>
</dbReference>
<dbReference type="Proteomes" id="UP000192727">
    <property type="component" value="Chromosome"/>
</dbReference>
<feature type="domain" description="HTH cro/C1-type" evidence="1">
    <location>
        <begin position="6"/>
        <end position="29"/>
    </location>
</feature>
<dbReference type="EMBL" id="CP020557">
    <property type="protein sequence ID" value="ARF67459.1"/>
    <property type="molecule type" value="Genomic_DNA"/>
</dbReference>
<sequence length="45" mass="4982">MAKMGKGEYVSLEVIDKICTYFGVPVEDVIEHIPGPEEKEKATEA</sequence>